<dbReference type="Gene3D" id="3.40.50.20">
    <property type="match status" value="1"/>
</dbReference>
<dbReference type="Pfam" id="PF17930">
    <property type="entry name" value="LpxI_N"/>
    <property type="match status" value="1"/>
</dbReference>
<evidence type="ECO:0000313" key="4">
    <source>
        <dbReference type="Proteomes" id="UP000278398"/>
    </source>
</evidence>
<evidence type="ECO:0000313" key="3">
    <source>
        <dbReference type="EMBL" id="RST86049.1"/>
    </source>
</evidence>
<dbReference type="OrthoDB" id="9789836at2"/>
<dbReference type="PANTHER" id="PTHR39962">
    <property type="entry name" value="BLL4848 PROTEIN"/>
    <property type="match status" value="1"/>
</dbReference>
<dbReference type="InterPro" id="IPR010415">
    <property type="entry name" value="LpxI_C"/>
</dbReference>
<accession>A0A3S0A6T1</accession>
<dbReference type="InterPro" id="IPR053174">
    <property type="entry name" value="LpxI"/>
</dbReference>
<proteinExistence type="predicted"/>
<dbReference type="Proteomes" id="UP000278398">
    <property type="component" value="Unassembled WGS sequence"/>
</dbReference>
<evidence type="ECO:0000259" key="2">
    <source>
        <dbReference type="Pfam" id="PF17930"/>
    </source>
</evidence>
<keyword evidence="4" id="KW-1185">Reference proteome</keyword>
<gene>
    <name evidence="3" type="ORF">EJC49_12870</name>
</gene>
<dbReference type="Pfam" id="PF06230">
    <property type="entry name" value="LpxI_C"/>
    <property type="match status" value="1"/>
</dbReference>
<feature type="domain" description="LpxI N-terminal" evidence="2">
    <location>
        <begin position="18"/>
        <end position="148"/>
    </location>
</feature>
<evidence type="ECO:0000259" key="1">
    <source>
        <dbReference type="Pfam" id="PF06230"/>
    </source>
</evidence>
<feature type="domain" description="LpxI C-terminal" evidence="1">
    <location>
        <begin position="152"/>
        <end position="286"/>
    </location>
</feature>
<dbReference type="Gene3D" id="3.40.140.80">
    <property type="match status" value="1"/>
</dbReference>
<protein>
    <submittedName>
        <fullName evidence="3">DUF1009 domain-containing protein</fullName>
    </submittedName>
</protein>
<sequence>MAATADPALSTSLTPSDRVAVIAGGGELPRELVRGLTAAGHAPFVVIVGDEDPSGLTGGEYTVLHVEEYGRLLPVLRAARATHVVMAGSVSRRPRLRAIRFSVGLLKLLPQIVWALGRGDDALLRTIVGHIEAAGMKVLGSHQILPDLLADKGALTRVRPSASIQPGIAAAFQAARAIGALDIGQAAVAVGRRVVALEGVEGTAAMLARVGDLRASGRISMAGGVLVKCAKPGQELRADLPTIGPDTVVDAHAAGLSGIAVEAGRTIILRQGDVVENADRLGLFVVGLDGSGR</sequence>
<dbReference type="RefSeq" id="WP_126700337.1">
    <property type="nucleotide sequence ID" value="NZ_RWKW01000043.1"/>
</dbReference>
<comment type="caution">
    <text evidence="3">The sequence shown here is derived from an EMBL/GenBank/DDBJ whole genome shotgun (WGS) entry which is preliminary data.</text>
</comment>
<dbReference type="EMBL" id="RWKW01000043">
    <property type="protein sequence ID" value="RST86049.1"/>
    <property type="molecule type" value="Genomic_DNA"/>
</dbReference>
<dbReference type="AlphaFoldDB" id="A0A3S0A6T1"/>
<name>A0A3S0A6T1_9HYPH</name>
<dbReference type="InterPro" id="IPR043167">
    <property type="entry name" value="LpxI_C_sf"/>
</dbReference>
<dbReference type="InterPro" id="IPR041255">
    <property type="entry name" value="LpxI_N"/>
</dbReference>
<reference evidence="3 4" key="1">
    <citation type="submission" date="2018-12" db="EMBL/GenBank/DDBJ databases">
        <title>Mesorhizobium carbonis sp. nov., isolated from coal mine water.</title>
        <authorList>
            <person name="Xin W."/>
            <person name="Xu Z."/>
            <person name="Xiang F."/>
            <person name="Zhang J."/>
            <person name="Xi L."/>
            <person name="Liu J."/>
        </authorList>
    </citation>
    <scope>NUCLEOTIDE SEQUENCE [LARGE SCALE GENOMIC DNA]</scope>
    <source>
        <strain evidence="3 4">B2.3</strain>
    </source>
</reference>
<dbReference type="PANTHER" id="PTHR39962:SF1">
    <property type="entry name" value="LPXI FAMILY PROTEIN"/>
    <property type="match status" value="1"/>
</dbReference>
<organism evidence="3 4">
    <name type="scientific">Aquibium carbonis</name>
    <dbReference type="NCBI Taxonomy" id="2495581"/>
    <lineage>
        <taxon>Bacteria</taxon>
        <taxon>Pseudomonadati</taxon>
        <taxon>Pseudomonadota</taxon>
        <taxon>Alphaproteobacteria</taxon>
        <taxon>Hyphomicrobiales</taxon>
        <taxon>Phyllobacteriaceae</taxon>
        <taxon>Aquibium</taxon>
    </lineage>
</organism>